<dbReference type="RefSeq" id="WP_253795030.1">
    <property type="nucleotide sequence ID" value="NZ_BAAAUB010000030.1"/>
</dbReference>
<dbReference type="Pfam" id="PF00107">
    <property type="entry name" value="ADH_zinc_N"/>
    <property type="match status" value="1"/>
</dbReference>
<dbReference type="Proteomes" id="UP001206483">
    <property type="component" value="Unassembled WGS sequence"/>
</dbReference>
<keyword evidence="5 8" id="KW-0560">Oxidoreductase</keyword>
<name>A0ABT1IU16_9ACTN</name>
<dbReference type="InterPro" id="IPR013149">
    <property type="entry name" value="ADH-like_C"/>
</dbReference>
<evidence type="ECO:0000256" key="4">
    <source>
        <dbReference type="ARBA" id="ARBA00022833"/>
    </source>
</evidence>
<dbReference type="InterPro" id="IPR011032">
    <property type="entry name" value="GroES-like_sf"/>
</dbReference>
<evidence type="ECO:0000256" key="5">
    <source>
        <dbReference type="ARBA" id="ARBA00023002"/>
    </source>
</evidence>
<dbReference type="InterPro" id="IPR013154">
    <property type="entry name" value="ADH-like_N"/>
</dbReference>
<feature type="domain" description="Enoyl reductase (ER)" evidence="7">
    <location>
        <begin position="8"/>
        <end position="368"/>
    </location>
</feature>
<comment type="similarity">
    <text evidence="2 6">Belongs to the zinc-containing alcohol dehydrogenase family.</text>
</comment>
<evidence type="ECO:0000259" key="7">
    <source>
        <dbReference type="SMART" id="SM00829"/>
    </source>
</evidence>
<organism evidence="8 9">
    <name type="scientific">Kitasatospora paracochleata</name>
    <dbReference type="NCBI Taxonomy" id="58354"/>
    <lineage>
        <taxon>Bacteria</taxon>
        <taxon>Bacillati</taxon>
        <taxon>Actinomycetota</taxon>
        <taxon>Actinomycetes</taxon>
        <taxon>Kitasatosporales</taxon>
        <taxon>Streptomycetaceae</taxon>
        <taxon>Kitasatospora</taxon>
    </lineage>
</organism>
<keyword evidence="3 6" id="KW-0479">Metal-binding</keyword>
<evidence type="ECO:0000256" key="1">
    <source>
        <dbReference type="ARBA" id="ARBA00001947"/>
    </source>
</evidence>
<dbReference type="EMBL" id="JAMZDX010000002">
    <property type="protein sequence ID" value="MCP2308386.1"/>
    <property type="molecule type" value="Genomic_DNA"/>
</dbReference>
<comment type="caution">
    <text evidence="8">The sequence shown here is derived from an EMBL/GenBank/DDBJ whole genome shotgun (WGS) entry which is preliminary data.</text>
</comment>
<dbReference type="Gene3D" id="3.90.180.10">
    <property type="entry name" value="Medium-chain alcohol dehydrogenases, catalytic domain"/>
    <property type="match status" value="1"/>
</dbReference>
<reference evidence="8 9" key="1">
    <citation type="submission" date="2022-06" db="EMBL/GenBank/DDBJ databases">
        <title>Sequencing the genomes of 1000 actinobacteria strains.</title>
        <authorList>
            <person name="Klenk H.-P."/>
        </authorList>
    </citation>
    <scope>NUCLEOTIDE SEQUENCE [LARGE SCALE GENOMIC DNA]</scope>
    <source>
        <strain evidence="8 9">DSM 41656</strain>
    </source>
</reference>
<dbReference type="InterPro" id="IPR036291">
    <property type="entry name" value="NAD(P)-bd_dom_sf"/>
</dbReference>
<sequence>MPTDTTAAVVRAPHAPFVLEPVRLDAPRPDEVLVAVAAVGICHTDLSVRAGRTPGPLPAVLGHEGVGTVAAVGPAVTRVRPGDTVVLTFDSCGACLPCLAGRPVQCRHWPALNLFGGRRPDGSATVFDQDGRALNGRFFGQSSFAELVLASERNAVPVRGDLPVELLAPLGCGVQTGAGAVLNVLRPGPGTALAVFGAGAVGLAALLAARLTPATRIIAVDLLPGRLELARDLGADAVVDARTDDPAAAIRDLTGGLGADCALETSGSVRALRQAVDALAVGGVCGVVGAPPAGSEVALDVPALLARAPRITGINQGDSDPARFLPALADLVRSGRLPIDRLVRTYPFEEVEQAAAAAAGGEVVKPVLLL</sequence>
<dbReference type="SUPFAM" id="SSF51735">
    <property type="entry name" value="NAD(P)-binding Rossmann-fold domains"/>
    <property type="match status" value="1"/>
</dbReference>
<evidence type="ECO:0000313" key="9">
    <source>
        <dbReference type="Proteomes" id="UP001206483"/>
    </source>
</evidence>
<dbReference type="PANTHER" id="PTHR43350">
    <property type="entry name" value="NAD-DEPENDENT ALCOHOL DEHYDROGENASE"/>
    <property type="match status" value="1"/>
</dbReference>
<evidence type="ECO:0000256" key="2">
    <source>
        <dbReference type="ARBA" id="ARBA00008072"/>
    </source>
</evidence>
<dbReference type="InterPro" id="IPR020843">
    <property type="entry name" value="ER"/>
</dbReference>
<dbReference type="Pfam" id="PF08240">
    <property type="entry name" value="ADH_N"/>
    <property type="match status" value="1"/>
</dbReference>
<accession>A0ABT1IU16</accession>
<comment type="cofactor">
    <cofactor evidence="1 6">
        <name>Zn(2+)</name>
        <dbReference type="ChEBI" id="CHEBI:29105"/>
    </cofactor>
</comment>
<dbReference type="SUPFAM" id="SSF50129">
    <property type="entry name" value="GroES-like"/>
    <property type="match status" value="1"/>
</dbReference>
<dbReference type="EC" id="1.1.1.90" evidence="8"/>
<evidence type="ECO:0000313" key="8">
    <source>
        <dbReference type="EMBL" id="MCP2308386.1"/>
    </source>
</evidence>
<dbReference type="GO" id="GO:0018456">
    <property type="term" value="F:aryl-alcohol dehydrogenase (NAD+) activity"/>
    <property type="evidence" value="ECO:0007669"/>
    <property type="project" value="UniProtKB-EC"/>
</dbReference>
<dbReference type="InterPro" id="IPR002328">
    <property type="entry name" value="ADH_Zn_CS"/>
</dbReference>
<gene>
    <name evidence="8" type="ORF">FHR36_001510</name>
</gene>
<evidence type="ECO:0000256" key="3">
    <source>
        <dbReference type="ARBA" id="ARBA00022723"/>
    </source>
</evidence>
<keyword evidence="9" id="KW-1185">Reference proteome</keyword>
<dbReference type="PANTHER" id="PTHR43350:SF21">
    <property type="entry name" value="S-NITROSOMYCOTHIOL REDUCTASE MSCR"/>
    <property type="match status" value="1"/>
</dbReference>
<dbReference type="SMART" id="SM00829">
    <property type="entry name" value="PKS_ER"/>
    <property type="match status" value="1"/>
</dbReference>
<proteinExistence type="inferred from homology"/>
<keyword evidence="4 6" id="KW-0862">Zinc</keyword>
<dbReference type="CDD" id="cd08278">
    <property type="entry name" value="benzyl_alcohol_DH"/>
    <property type="match status" value="1"/>
</dbReference>
<protein>
    <submittedName>
        <fullName evidence="8">Aryl-alcohol dehydrogenase</fullName>
        <ecNumber evidence="8">1.1.1.90</ecNumber>
    </submittedName>
</protein>
<evidence type="ECO:0000256" key="6">
    <source>
        <dbReference type="RuleBase" id="RU361277"/>
    </source>
</evidence>
<dbReference type="Gene3D" id="3.40.50.720">
    <property type="entry name" value="NAD(P)-binding Rossmann-like Domain"/>
    <property type="match status" value="1"/>
</dbReference>
<dbReference type="PROSITE" id="PS00059">
    <property type="entry name" value="ADH_ZINC"/>
    <property type="match status" value="1"/>
</dbReference>